<protein>
    <submittedName>
        <fullName evidence="3">Uncharacterized protein</fullName>
    </submittedName>
</protein>
<feature type="region of interest" description="Disordered" evidence="1">
    <location>
        <begin position="62"/>
        <end position="88"/>
    </location>
</feature>
<name>A0AAV5MTY3_9ROSI</name>
<organism evidence="3 4">
    <name type="scientific">Rubroshorea leprosula</name>
    <dbReference type="NCBI Taxonomy" id="152421"/>
    <lineage>
        <taxon>Eukaryota</taxon>
        <taxon>Viridiplantae</taxon>
        <taxon>Streptophyta</taxon>
        <taxon>Embryophyta</taxon>
        <taxon>Tracheophyta</taxon>
        <taxon>Spermatophyta</taxon>
        <taxon>Magnoliopsida</taxon>
        <taxon>eudicotyledons</taxon>
        <taxon>Gunneridae</taxon>
        <taxon>Pentapetalae</taxon>
        <taxon>rosids</taxon>
        <taxon>malvids</taxon>
        <taxon>Malvales</taxon>
        <taxon>Dipterocarpaceae</taxon>
        <taxon>Rubroshorea</taxon>
    </lineage>
</organism>
<keyword evidence="4" id="KW-1185">Reference proteome</keyword>
<proteinExistence type="predicted"/>
<reference evidence="3 4" key="1">
    <citation type="journal article" date="2021" name="Commun. Biol.">
        <title>The genome of Shorea leprosula (Dipterocarpaceae) highlights the ecological relevance of drought in aseasonal tropical rainforests.</title>
        <authorList>
            <person name="Ng K.K.S."/>
            <person name="Kobayashi M.J."/>
            <person name="Fawcett J.A."/>
            <person name="Hatakeyama M."/>
            <person name="Paape T."/>
            <person name="Ng C.H."/>
            <person name="Ang C.C."/>
            <person name="Tnah L.H."/>
            <person name="Lee C.T."/>
            <person name="Nishiyama T."/>
            <person name="Sese J."/>
            <person name="O'Brien M.J."/>
            <person name="Copetti D."/>
            <person name="Mohd Noor M.I."/>
            <person name="Ong R.C."/>
            <person name="Putra M."/>
            <person name="Sireger I.Z."/>
            <person name="Indrioko S."/>
            <person name="Kosugi Y."/>
            <person name="Izuno A."/>
            <person name="Isagi Y."/>
            <person name="Lee S.L."/>
            <person name="Shimizu K.K."/>
        </authorList>
    </citation>
    <scope>NUCLEOTIDE SEQUENCE [LARGE SCALE GENOMIC DNA]</scope>
    <source>
        <strain evidence="3">214</strain>
    </source>
</reference>
<sequence length="131" mass="14536">MANWNLILQSDSHSTTAVCCLLISFFGISFFFISHPSRPSLTRWLGASKVLDWSRQTLLHRDNSLQPDQQRRDQLTSPPTQSIGGNSILNFGVASSRKRKSNLGVRLEKGHRSRLSYVCCTSAGGPANVVF</sequence>
<evidence type="ECO:0000256" key="1">
    <source>
        <dbReference type="SAM" id="MobiDB-lite"/>
    </source>
</evidence>
<keyword evidence="2" id="KW-0472">Membrane</keyword>
<feature type="transmembrane region" description="Helical" evidence="2">
    <location>
        <begin position="12"/>
        <end position="33"/>
    </location>
</feature>
<evidence type="ECO:0000313" key="3">
    <source>
        <dbReference type="EMBL" id="GKV53049.1"/>
    </source>
</evidence>
<keyword evidence="2" id="KW-1133">Transmembrane helix</keyword>
<feature type="compositionally biased region" description="Basic and acidic residues" evidence="1">
    <location>
        <begin position="62"/>
        <end position="74"/>
    </location>
</feature>
<dbReference type="AlphaFoldDB" id="A0AAV5MTY3"/>
<evidence type="ECO:0000313" key="4">
    <source>
        <dbReference type="Proteomes" id="UP001054252"/>
    </source>
</evidence>
<feature type="compositionally biased region" description="Polar residues" evidence="1">
    <location>
        <begin position="75"/>
        <end position="88"/>
    </location>
</feature>
<keyword evidence="2" id="KW-0812">Transmembrane</keyword>
<dbReference type="EMBL" id="BPVZ01001032">
    <property type="protein sequence ID" value="GKV53049.1"/>
    <property type="molecule type" value="Genomic_DNA"/>
</dbReference>
<accession>A0AAV5MTY3</accession>
<evidence type="ECO:0000256" key="2">
    <source>
        <dbReference type="SAM" id="Phobius"/>
    </source>
</evidence>
<gene>
    <name evidence="3" type="ORF">SLEP1_g59598</name>
</gene>
<comment type="caution">
    <text evidence="3">The sequence shown here is derived from an EMBL/GenBank/DDBJ whole genome shotgun (WGS) entry which is preliminary data.</text>
</comment>
<dbReference type="Proteomes" id="UP001054252">
    <property type="component" value="Unassembled WGS sequence"/>
</dbReference>